<dbReference type="NCBIfam" id="TIGR00613">
    <property type="entry name" value="reco"/>
    <property type="match status" value="1"/>
</dbReference>
<dbReference type="SUPFAM" id="SSF50249">
    <property type="entry name" value="Nucleic acid-binding proteins"/>
    <property type="match status" value="1"/>
</dbReference>
<name>A0A173SW53_PARDI</name>
<comment type="function">
    <text evidence="7">Involved in DNA repair and RecF pathway recombination.</text>
</comment>
<feature type="domain" description="DNA replication/recombination mediator RecO N-terminal" evidence="8">
    <location>
        <begin position="12"/>
        <end position="89"/>
    </location>
</feature>
<accession>A0A173SW53</accession>
<protein>
    <recommendedName>
        <fullName evidence="2 7">DNA repair protein RecO</fullName>
    </recommendedName>
    <alternativeName>
        <fullName evidence="6 7">Recombination protein O</fullName>
    </alternativeName>
</protein>
<dbReference type="SUPFAM" id="SSF57863">
    <property type="entry name" value="ArfGap/RecO-like zinc finger"/>
    <property type="match status" value="1"/>
</dbReference>
<dbReference type="GO" id="GO:0043590">
    <property type="term" value="C:bacterial nucleoid"/>
    <property type="evidence" value="ECO:0007669"/>
    <property type="project" value="TreeGrafter"/>
</dbReference>
<organism evidence="9 10">
    <name type="scientific">Parabacteroides distasonis</name>
    <dbReference type="NCBI Taxonomy" id="823"/>
    <lineage>
        <taxon>Bacteria</taxon>
        <taxon>Pseudomonadati</taxon>
        <taxon>Bacteroidota</taxon>
        <taxon>Bacteroidia</taxon>
        <taxon>Bacteroidales</taxon>
        <taxon>Tannerellaceae</taxon>
        <taxon>Parabacteroides</taxon>
    </lineage>
</organism>
<dbReference type="Gene3D" id="2.40.50.140">
    <property type="entry name" value="Nucleic acid-binding proteins"/>
    <property type="match status" value="1"/>
</dbReference>
<dbReference type="GO" id="GO:0006302">
    <property type="term" value="P:double-strand break repair"/>
    <property type="evidence" value="ECO:0007669"/>
    <property type="project" value="TreeGrafter"/>
</dbReference>
<dbReference type="Proteomes" id="UP000095591">
    <property type="component" value="Unassembled WGS sequence"/>
</dbReference>
<comment type="similarity">
    <text evidence="1 7">Belongs to the RecO family.</text>
</comment>
<dbReference type="Pfam" id="PF11967">
    <property type="entry name" value="RecO_N"/>
    <property type="match status" value="1"/>
</dbReference>
<evidence type="ECO:0000313" key="10">
    <source>
        <dbReference type="Proteomes" id="UP000095591"/>
    </source>
</evidence>
<dbReference type="InterPro" id="IPR042242">
    <property type="entry name" value="RecO_C"/>
</dbReference>
<evidence type="ECO:0000256" key="7">
    <source>
        <dbReference type="HAMAP-Rule" id="MF_00201"/>
    </source>
</evidence>
<dbReference type="PANTHER" id="PTHR33991">
    <property type="entry name" value="DNA REPAIR PROTEIN RECO"/>
    <property type="match status" value="1"/>
</dbReference>
<dbReference type="PANTHER" id="PTHR33991:SF1">
    <property type="entry name" value="DNA REPAIR PROTEIN RECO"/>
    <property type="match status" value="1"/>
</dbReference>
<evidence type="ECO:0000256" key="3">
    <source>
        <dbReference type="ARBA" id="ARBA00022763"/>
    </source>
</evidence>
<dbReference type="Gene3D" id="1.20.1440.120">
    <property type="entry name" value="Recombination protein O, C-terminal domain"/>
    <property type="match status" value="1"/>
</dbReference>
<evidence type="ECO:0000256" key="6">
    <source>
        <dbReference type="ARBA" id="ARBA00033409"/>
    </source>
</evidence>
<gene>
    <name evidence="7" type="primary">recO</name>
    <name evidence="9" type="ORF">ERS852429_01214</name>
</gene>
<keyword evidence="5 7" id="KW-0234">DNA repair</keyword>
<sequence>MFLIIVAKIRIMLCKTRGIVLHTIPYNDKYSIIYMYTEAFGRASYLVSRSRGKKSTVSKALFIPLSVLGMEVEHLNKRDLHRIKETRICFPLNDVCCDPVKNVLALFLSEVLFRVVKDMEPDPRLFDYLYESIHLLEYADKGIANFHMVFLLGLLHHLGIFPNMESHRVGYYFDMLNGVFTDHIPMHRHYLNKVESAFFSRLLRISFENMSLYGFSRQERVRIIHRILEYYRLHLPDFPEIKSLSVMQSLFD</sequence>
<dbReference type="AlphaFoldDB" id="A0A173SW53"/>
<dbReference type="HAMAP" id="MF_00201">
    <property type="entry name" value="RecO"/>
    <property type="match status" value="1"/>
</dbReference>
<evidence type="ECO:0000256" key="5">
    <source>
        <dbReference type="ARBA" id="ARBA00023204"/>
    </source>
</evidence>
<dbReference type="Pfam" id="PF02565">
    <property type="entry name" value="RecO_C"/>
    <property type="match status" value="1"/>
</dbReference>
<dbReference type="InterPro" id="IPR022572">
    <property type="entry name" value="DNA_rep/recomb_RecO_N"/>
</dbReference>
<dbReference type="InterPro" id="IPR012340">
    <property type="entry name" value="NA-bd_OB-fold"/>
</dbReference>
<evidence type="ECO:0000256" key="4">
    <source>
        <dbReference type="ARBA" id="ARBA00023172"/>
    </source>
</evidence>
<dbReference type="GO" id="GO:0006310">
    <property type="term" value="P:DNA recombination"/>
    <property type="evidence" value="ECO:0007669"/>
    <property type="project" value="UniProtKB-UniRule"/>
</dbReference>
<evidence type="ECO:0000256" key="2">
    <source>
        <dbReference type="ARBA" id="ARBA00021310"/>
    </source>
</evidence>
<reference evidence="9 10" key="1">
    <citation type="submission" date="2015-09" db="EMBL/GenBank/DDBJ databases">
        <authorList>
            <consortium name="Pathogen Informatics"/>
        </authorList>
    </citation>
    <scope>NUCLEOTIDE SEQUENCE [LARGE SCALE GENOMIC DNA]</scope>
    <source>
        <strain evidence="9 10">2789STDY5608872</strain>
    </source>
</reference>
<keyword evidence="3 7" id="KW-0227">DNA damage</keyword>
<dbReference type="EMBL" id="CYXP01000002">
    <property type="protein sequence ID" value="CUM94206.1"/>
    <property type="molecule type" value="Genomic_DNA"/>
</dbReference>
<evidence type="ECO:0000256" key="1">
    <source>
        <dbReference type="ARBA" id="ARBA00007452"/>
    </source>
</evidence>
<dbReference type="InterPro" id="IPR003717">
    <property type="entry name" value="RecO"/>
</dbReference>
<proteinExistence type="inferred from homology"/>
<evidence type="ECO:0000313" key="9">
    <source>
        <dbReference type="EMBL" id="CUM94206.1"/>
    </source>
</evidence>
<keyword evidence="4 7" id="KW-0233">DNA recombination</keyword>
<dbReference type="InterPro" id="IPR037278">
    <property type="entry name" value="ARFGAP/RecO"/>
</dbReference>
<evidence type="ECO:0000259" key="8">
    <source>
        <dbReference type="Pfam" id="PF11967"/>
    </source>
</evidence>